<evidence type="ECO:0000313" key="7">
    <source>
        <dbReference type="Proteomes" id="UP001190700"/>
    </source>
</evidence>
<dbReference type="Pfam" id="PF00023">
    <property type="entry name" value="Ank"/>
    <property type="match status" value="1"/>
</dbReference>
<dbReference type="GO" id="GO:0051059">
    <property type="term" value="F:NF-kappaB binding"/>
    <property type="evidence" value="ECO:0007669"/>
    <property type="project" value="TreeGrafter"/>
</dbReference>
<dbReference type="InterPro" id="IPR002110">
    <property type="entry name" value="Ankyrin_rpt"/>
</dbReference>
<gene>
    <name evidence="6" type="ORF">CYMTET_11150</name>
</gene>
<protein>
    <submittedName>
        <fullName evidence="6">Uncharacterized protein</fullName>
    </submittedName>
</protein>
<keyword evidence="7" id="KW-1185">Reference proteome</keyword>
<comment type="caution">
    <text evidence="6">The sequence shown here is derived from an EMBL/GenBank/DDBJ whole genome shotgun (WGS) entry which is preliminary data.</text>
</comment>
<dbReference type="EMBL" id="LGRX02004074">
    <property type="protein sequence ID" value="KAK3281038.1"/>
    <property type="molecule type" value="Genomic_DNA"/>
</dbReference>
<keyword evidence="1" id="KW-0677">Repeat</keyword>
<feature type="region of interest" description="Disordered" evidence="5">
    <location>
        <begin position="537"/>
        <end position="576"/>
    </location>
</feature>
<dbReference type="PROSITE" id="PS50088">
    <property type="entry name" value="ANK_REPEAT"/>
    <property type="match status" value="2"/>
</dbReference>
<dbReference type="Pfam" id="PF12796">
    <property type="entry name" value="Ank_2"/>
    <property type="match status" value="1"/>
</dbReference>
<dbReference type="SUPFAM" id="SSF48403">
    <property type="entry name" value="Ankyrin repeat"/>
    <property type="match status" value="1"/>
</dbReference>
<dbReference type="InterPro" id="IPR036770">
    <property type="entry name" value="Ankyrin_rpt-contain_sf"/>
</dbReference>
<feature type="region of interest" description="Disordered" evidence="5">
    <location>
        <begin position="167"/>
        <end position="195"/>
    </location>
</feature>
<reference evidence="6 7" key="1">
    <citation type="journal article" date="2015" name="Genome Biol. Evol.">
        <title>Comparative Genomics of a Bacterivorous Green Alga Reveals Evolutionary Causalities and Consequences of Phago-Mixotrophic Mode of Nutrition.</title>
        <authorList>
            <person name="Burns J.A."/>
            <person name="Paasch A."/>
            <person name="Narechania A."/>
            <person name="Kim E."/>
        </authorList>
    </citation>
    <scope>NUCLEOTIDE SEQUENCE [LARGE SCALE GENOMIC DNA]</scope>
    <source>
        <strain evidence="6 7">PLY_AMNH</strain>
    </source>
</reference>
<feature type="repeat" description="ANK" evidence="3">
    <location>
        <begin position="40"/>
        <end position="72"/>
    </location>
</feature>
<organism evidence="6 7">
    <name type="scientific">Cymbomonas tetramitiformis</name>
    <dbReference type="NCBI Taxonomy" id="36881"/>
    <lineage>
        <taxon>Eukaryota</taxon>
        <taxon>Viridiplantae</taxon>
        <taxon>Chlorophyta</taxon>
        <taxon>Pyramimonadophyceae</taxon>
        <taxon>Pyramimonadales</taxon>
        <taxon>Pyramimonadaceae</taxon>
        <taxon>Cymbomonas</taxon>
    </lineage>
</organism>
<dbReference type="AlphaFoldDB" id="A0AAE0GN11"/>
<proteinExistence type="predicted"/>
<dbReference type="InterPro" id="IPR051070">
    <property type="entry name" value="NF-kappa-B_inhibitor"/>
</dbReference>
<feature type="region of interest" description="Disordered" evidence="5">
    <location>
        <begin position="363"/>
        <end position="390"/>
    </location>
</feature>
<evidence type="ECO:0000256" key="1">
    <source>
        <dbReference type="ARBA" id="ARBA00022737"/>
    </source>
</evidence>
<name>A0AAE0GN11_9CHLO</name>
<accession>A0AAE0GN11</accession>
<evidence type="ECO:0000256" key="2">
    <source>
        <dbReference type="ARBA" id="ARBA00023043"/>
    </source>
</evidence>
<dbReference type="Gene3D" id="1.25.40.20">
    <property type="entry name" value="Ankyrin repeat-containing domain"/>
    <property type="match status" value="1"/>
</dbReference>
<dbReference type="Proteomes" id="UP001190700">
    <property type="component" value="Unassembled WGS sequence"/>
</dbReference>
<evidence type="ECO:0000256" key="5">
    <source>
        <dbReference type="SAM" id="MobiDB-lite"/>
    </source>
</evidence>
<feature type="compositionally biased region" description="Basic and acidic residues" evidence="5">
    <location>
        <begin position="275"/>
        <end position="331"/>
    </location>
</feature>
<evidence type="ECO:0000256" key="4">
    <source>
        <dbReference type="SAM" id="Coils"/>
    </source>
</evidence>
<sequence>MLASAKERYLTPHNLQGKPTSAIVPVSMLKPQADKQLARAACTPVYLAVKEGRLELLEVLLGAGADRNSADTPAEGYECGVGSAAQEERKCGWTPLHLAARRGCRSSVRELIAFGAELSSQTPEGKTALDVARALQHDECVEFLSLQGLSMPSPGASEGEIQSVTRTEIGEDAGRSTPADEPQRPRSVGMPEAPSGLAEIGMQRARDMEEKAENILQEVWQSGEEETLNRVRDPEEASRCPDEDVRNAQGEVCGDVNRAEHGEETCGQQRGAMQRRVEQEMERKGERVRRIEEEVQSKVREDEEARKRVEEEARRRVEKEMRQKEQGVRRIEEEVREKLQEEEEVFRKRLEEEARRRVEEEIQRKEEEIREKRQKEEEARRRMEEEMQRKEEEIRARAEEILRKEQEVQRKEEAAAAALAEERQRWAEMERWRLDAERQKWEQQRLSDIETERARWREEQKQAEVARCMLAQQELRQKNEEDMGTMIEQARLKLAAEHARAEAAKKVQAVEQERLAAEADLSRKQFEARMQRSIKASMGPDVHLRHAAVKPSTSSPVARPEGDAPAAWSARQRGGRQAVEGCIGATVVDPGLASSLGPTPVPPTVPEWMPDERYIGSFMKGWEEEEARRHSREQQRLEGPARRQRAEEEEREREQFRLAELARQKHVEQEEWERQRELQRHRYKPPGGCCGQRSVLLSDGQCQLQPAISLRRLCDSLRYNLAVEEMPETPTGRVPYMV</sequence>
<feature type="region of interest" description="Disordered" evidence="5">
    <location>
        <begin position="261"/>
        <end position="331"/>
    </location>
</feature>
<dbReference type="PANTHER" id="PTHR46680">
    <property type="entry name" value="NF-KAPPA-B INHIBITOR ALPHA"/>
    <property type="match status" value="1"/>
</dbReference>
<evidence type="ECO:0000256" key="3">
    <source>
        <dbReference type="PROSITE-ProRule" id="PRU00023"/>
    </source>
</evidence>
<feature type="coiled-coil region" evidence="4">
    <location>
        <begin position="493"/>
        <end position="520"/>
    </location>
</feature>
<dbReference type="PANTHER" id="PTHR46680:SF3">
    <property type="entry name" value="NF-KAPPA-B INHIBITOR CACTUS"/>
    <property type="match status" value="1"/>
</dbReference>
<evidence type="ECO:0000313" key="6">
    <source>
        <dbReference type="EMBL" id="KAK3281038.1"/>
    </source>
</evidence>
<keyword evidence="2 3" id="KW-0040">ANK repeat</keyword>
<keyword evidence="4" id="KW-0175">Coiled coil</keyword>
<feature type="repeat" description="ANK" evidence="3">
    <location>
        <begin position="91"/>
        <end position="123"/>
    </location>
</feature>
<dbReference type="GO" id="GO:0071356">
    <property type="term" value="P:cellular response to tumor necrosis factor"/>
    <property type="evidence" value="ECO:0007669"/>
    <property type="project" value="TreeGrafter"/>
</dbReference>
<dbReference type="SMART" id="SM00248">
    <property type="entry name" value="ANK"/>
    <property type="match status" value="3"/>
</dbReference>
<dbReference type="PROSITE" id="PS50297">
    <property type="entry name" value="ANK_REP_REGION"/>
    <property type="match status" value="2"/>
</dbReference>
<feature type="region of interest" description="Disordered" evidence="5">
    <location>
        <begin position="626"/>
        <end position="650"/>
    </location>
</feature>
<dbReference type="GO" id="GO:0005829">
    <property type="term" value="C:cytosol"/>
    <property type="evidence" value="ECO:0007669"/>
    <property type="project" value="TreeGrafter"/>
</dbReference>